<evidence type="ECO:0000313" key="9">
    <source>
        <dbReference type="Proteomes" id="UP001501747"/>
    </source>
</evidence>
<dbReference type="Gene3D" id="1.10.510.10">
    <property type="entry name" value="Transferase(Phosphotransferase) domain 1"/>
    <property type="match status" value="1"/>
</dbReference>
<dbReference type="SUPFAM" id="SSF56112">
    <property type="entry name" value="Protein kinase-like (PK-like)"/>
    <property type="match status" value="1"/>
</dbReference>
<evidence type="ECO:0000256" key="3">
    <source>
        <dbReference type="ARBA" id="ARBA00022679"/>
    </source>
</evidence>
<sequence>MQETEDGYLDDVAWDLLPAYRRRTALSRTNMSTVYLAEDLTHHNRLVALKVQESSPGLSERFERESRIALTIEHPNVVPVYAAGEVGRSRYLAMHYVQGHNLRQVLNERNGVLGFQETLRIVGQVAAALDSTHALGLVHRDVKPANIMIEDGTGHVYLCDFGIAKDISTTGLTATGVFVGTPDYSSPEQVRGGMIDRRTDVYSLAVVVQHCLTGSPSTRLSTAPAVHRVLAKALAPDPADRFGSCAEFVHALATAKSRRTLKLSLTALGVVAVLATTTILLSGNNIPLALDRVPEALRGDCSAATPATITCRTREGQETSTELLADQAGVDEAYGRAVRSAGVAKNGDCASANGGEHRYPLTGPAKGRVLCYARDGVAHVVWTDIAARTLTRAEAPQDAPLRQAWTSWTGGTAAFPTEDERATISVSSGANCVRADLDAFPTALAGVTCTPLGIGAQQVSYYRFASLPPLRDQFTGMVAEAKAPVGVSCANAPGFLGTQRHDWLGTDIGQLMCRTGADGALSISWTMEPLSIIGVVTGSDPRAVHGWWSQWHLSPLNRIVEATNAQADPPFPTADERKLLDHIPPVSRNHCVRAAPSLKWRDVGALPAVGVACGRTSGAELVAYYQFSDVTTMRTVHGPVGGQDNDCRNLPEGFNGGSDYSRGGGTGNLRCYTYKETGERGMAWTDERFAIRVVAHRGTSPLAMIDWWTHDAGPV</sequence>
<reference evidence="9" key="1">
    <citation type="journal article" date="2019" name="Int. J. Syst. Evol. Microbiol.">
        <title>The Global Catalogue of Microorganisms (GCM) 10K type strain sequencing project: providing services to taxonomists for standard genome sequencing and annotation.</title>
        <authorList>
            <consortium name="The Broad Institute Genomics Platform"/>
            <consortium name="The Broad Institute Genome Sequencing Center for Infectious Disease"/>
            <person name="Wu L."/>
            <person name="Ma J."/>
        </authorList>
    </citation>
    <scope>NUCLEOTIDE SEQUENCE [LARGE SCALE GENOMIC DNA]</scope>
    <source>
        <strain evidence="9">JCM 17342</strain>
    </source>
</reference>
<protein>
    <recommendedName>
        <fullName evidence="1">non-specific serine/threonine protein kinase</fullName>
        <ecNumber evidence="1">2.7.11.1</ecNumber>
    </recommendedName>
</protein>
<dbReference type="Gene3D" id="3.30.200.20">
    <property type="entry name" value="Phosphorylase Kinase, domain 1"/>
    <property type="match status" value="1"/>
</dbReference>
<evidence type="ECO:0000259" key="7">
    <source>
        <dbReference type="PROSITE" id="PS50011"/>
    </source>
</evidence>
<keyword evidence="6" id="KW-0067">ATP-binding</keyword>
<comment type="caution">
    <text evidence="8">The sequence shown here is derived from an EMBL/GenBank/DDBJ whole genome shotgun (WGS) entry which is preliminary data.</text>
</comment>
<evidence type="ECO:0000313" key="8">
    <source>
        <dbReference type="EMBL" id="GAA4034459.1"/>
    </source>
</evidence>
<keyword evidence="4" id="KW-0547">Nucleotide-binding</keyword>
<dbReference type="EMBL" id="BAABAL010000026">
    <property type="protein sequence ID" value="GAA4034459.1"/>
    <property type="molecule type" value="Genomic_DNA"/>
</dbReference>
<keyword evidence="5" id="KW-0418">Kinase</keyword>
<dbReference type="InterPro" id="IPR011009">
    <property type="entry name" value="Kinase-like_dom_sf"/>
</dbReference>
<dbReference type="Proteomes" id="UP001501747">
    <property type="component" value="Unassembled WGS sequence"/>
</dbReference>
<dbReference type="CDD" id="cd14014">
    <property type="entry name" value="STKc_PknB_like"/>
    <property type="match status" value="1"/>
</dbReference>
<accession>A0ABP7U1I3</accession>
<dbReference type="PROSITE" id="PS00108">
    <property type="entry name" value="PROTEIN_KINASE_ST"/>
    <property type="match status" value="1"/>
</dbReference>
<organism evidence="8 9">
    <name type="scientific">Allokutzneria multivorans</name>
    <dbReference type="NCBI Taxonomy" id="1142134"/>
    <lineage>
        <taxon>Bacteria</taxon>
        <taxon>Bacillati</taxon>
        <taxon>Actinomycetota</taxon>
        <taxon>Actinomycetes</taxon>
        <taxon>Pseudonocardiales</taxon>
        <taxon>Pseudonocardiaceae</taxon>
        <taxon>Allokutzneria</taxon>
    </lineage>
</organism>
<evidence type="ECO:0000256" key="4">
    <source>
        <dbReference type="ARBA" id="ARBA00022741"/>
    </source>
</evidence>
<evidence type="ECO:0000256" key="5">
    <source>
        <dbReference type="ARBA" id="ARBA00022777"/>
    </source>
</evidence>
<dbReference type="PANTHER" id="PTHR43289">
    <property type="entry name" value="MITOGEN-ACTIVATED PROTEIN KINASE KINASE KINASE 20-RELATED"/>
    <property type="match status" value="1"/>
</dbReference>
<dbReference type="PANTHER" id="PTHR43289:SF6">
    <property type="entry name" value="SERINE_THREONINE-PROTEIN KINASE NEKL-3"/>
    <property type="match status" value="1"/>
</dbReference>
<feature type="domain" description="Protein kinase" evidence="7">
    <location>
        <begin position="20"/>
        <end position="274"/>
    </location>
</feature>
<keyword evidence="9" id="KW-1185">Reference proteome</keyword>
<dbReference type="InterPro" id="IPR008271">
    <property type="entry name" value="Ser/Thr_kinase_AS"/>
</dbReference>
<dbReference type="RefSeq" id="WP_344884894.1">
    <property type="nucleotide sequence ID" value="NZ_BAABAL010000026.1"/>
</dbReference>
<evidence type="ECO:0000256" key="6">
    <source>
        <dbReference type="ARBA" id="ARBA00022840"/>
    </source>
</evidence>
<dbReference type="EC" id="2.7.11.1" evidence="1"/>
<name>A0ABP7U1I3_9PSEU</name>
<gene>
    <name evidence="8" type="ORF">GCM10022247_69560</name>
</gene>
<dbReference type="SMART" id="SM00220">
    <property type="entry name" value="S_TKc"/>
    <property type="match status" value="1"/>
</dbReference>
<evidence type="ECO:0000256" key="1">
    <source>
        <dbReference type="ARBA" id="ARBA00012513"/>
    </source>
</evidence>
<dbReference type="PROSITE" id="PS50011">
    <property type="entry name" value="PROTEIN_KINASE_DOM"/>
    <property type="match status" value="1"/>
</dbReference>
<dbReference type="Pfam" id="PF00069">
    <property type="entry name" value="Pkinase"/>
    <property type="match status" value="1"/>
</dbReference>
<keyword evidence="2" id="KW-0723">Serine/threonine-protein kinase</keyword>
<evidence type="ECO:0000256" key="2">
    <source>
        <dbReference type="ARBA" id="ARBA00022527"/>
    </source>
</evidence>
<keyword evidence="3" id="KW-0808">Transferase</keyword>
<dbReference type="InterPro" id="IPR000719">
    <property type="entry name" value="Prot_kinase_dom"/>
</dbReference>
<proteinExistence type="predicted"/>